<dbReference type="Proteomes" id="UP000288789">
    <property type="component" value="Unassembled WGS sequence"/>
</dbReference>
<evidence type="ECO:0000313" key="1">
    <source>
        <dbReference type="EMBL" id="RWU08752.1"/>
    </source>
</evidence>
<dbReference type="RefSeq" id="WP_128353091.1">
    <property type="nucleotide sequence ID" value="NZ_RSFE01000011.1"/>
</dbReference>
<dbReference type="OrthoDB" id="6237921at2"/>
<name>A0A443YXN6_9GAMM</name>
<evidence type="ECO:0000313" key="2">
    <source>
        <dbReference type="Proteomes" id="UP000288789"/>
    </source>
</evidence>
<dbReference type="AlphaFoldDB" id="A0A443YXN6"/>
<dbReference type="EMBL" id="RSFE01000011">
    <property type="protein sequence ID" value="RWU08752.1"/>
    <property type="molecule type" value="Genomic_DNA"/>
</dbReference>
<reference evidence="1 2" key="1">
    <citation type="submission" date="2018-12" db="EMBL/GenBank/DDBJ databases">
        <authorList>
            <person name="Li A."/>
            <person name="Zhang M."/>
            <person name="Zhu H."/>
        </authorList>
    </citation>
    <scope>NUCLEOTIDE SEQUENCE [LARGE SCALE GENOMIC DNA]</scope>
    <source>
        <strain evidence="1 2">R04H25</strain>
    </source>
</reference>
<organism evidence="1 2">
    <name type="scientific">Pseudidiomarina gelatinasegens</name>
    <dbReference type="NCBI Taxonomy" id="2487740"/>
    <lineage>
        <taxon>Bacteria</taxon>
        <taxon>Pseudomonadati</taxon>
        <taxon>Pseudomonadota</taxon>
        <taxon>Gammaproteobacteria</taxon>
        <taxon>Alteromonadales</taxon>
        <taxon>Idiomarinaceae</taxon>
        <taxon>Pseudidiomarina</taxon>
    </lineage>
</organism>
<comment type="caution">
    <text evidence="1">The sequence shown here is derived from an EMBL/GenBank/DDBJ whole genome shotgun (WGS) entry which is preliminary data.</text>
</comment>
<sequence>MSIAAAWLAVNAQLITHSRESQLWQVSEAADVHVLHARLPCVQELEMERQKWCRTPKRLWLLSEVGSKHYVQGFELKESLRRDSSAHHAWLGERLGVYTIDGFILSTYRNRLSADTLIRGFRFRQATRIVSIRELEHGRYHVQLRAPQEDVLVIQQADKPTAAPDTIAISMRAERD</sequence>
<proteinExistence type="predicted"/>
<accession>A0A443YXN6</accession>
<keyword evidence="2" id="KW-1185">Reference proteome</keyword>
<protein>
    <submittedName>
        <fullName evidence="1">Uncharacterized protein</fullName>
    </submittedName>
</protein>
<gene>
    <name evidence="1" type="ORF">EGC76_11175</name>
</gene>